<dbReference type="Proteomes" id="UP000694421">
    <property type="component" value="Unplaced"/>
</dbReference>
<dbReference type="FunFam" id="1.10.10.10:FF:000393">
    <property type="entry name" value="Oocyte-specific H1 histone"/>
    <property type="match status" value="1"/>
</dbReference>
<dbReference type="AlphaFoldDB" id="A0A8D0BKW1"/>
<evidence type="ECO:0000256" key="1">
    <source>
        <dbReference type="ARBA" id="ARBA00022454"/>
    </source>
</evidence>
<reference evidence="6" key="1">
    <citation type="submission" date="2025-08" db="UniProtKB">
        <authorList>
            <consortium name="Ensembl"/>
        </authorList>
    </citation>
    <scope>IDENTIFICATION</scope>
</reference>
<dbReference type="Gene3D" id="1.10.10.10">
    <property type="entry name" value="Winged helix-like DNA-binding domain superfamily/Winged helix DNA-binding domain"/>
    <property type="match status" value="1"/>
</dbReference>
<proteinExistence type="predicted"/>
<dbReference type="GO" id="GO:0003677">
    <property type="term" value="F:DNA binding"/>
    <property type="evidence" value="ECO:0007669"/>
    <property type="project" value="UniProtKB-KW"/>
</dbReference>
<dbReference type="InterPro" id="IPR036388">
    <property type="entry name" value="WH-like_DNA-bd_sf"/>
</dbReference>
<evidence type="ECO:0000259" key="5">
    <source>
        <dbReference type="PROSITE" id="PS51504"/>
    </source>
</evidence>
<keyword evidence="7" id="KW-1185">Reference proteome</keyword>
<name>A0A8D0BKW1_SALMN</name>
<keyword evidence="1" id="KW-0158">Chromosome</keyword>
<keyword evidence="2" id="KW-0238">DNA-binding</keyword>
<organism evidence="6 7">
    <name type="scientific">Salvator merianae</name>
    <name type="common">Argentine black and white tegu</name>
    <name type="synonym">Tupinambis merianae</name>
    <dbReference type="NCBI Taxonomy" id="96440"/>
    <lineage>
        <taxon>Eukaryota</taxon>
        <taxon>Metazoa</taxon>
        <taxon>Chordata</taxon>
        <taxon>Craniata</taxon>
        <taxon>Vertebrata</taxon>
        <taxon>Euteleostomi</taxon>
        <taxon>Lepidosauria</taxon>
        <taxon>Squamata</taxon>
        <taxon>Bifurcata</taxon>
        <taxon>Unidentata</taxon>
        <taxon>Episquamata</taxon>
        <taxon>Laterata</taxon>
        <taxon>Teiioidea</taxon>
        <taxon>Teiidae</taxon>
        <taxon>Salvator</taxon>
    </lineage>
</organism>
<evidence type="ECO:0000256" key="2">
    <source>
        <dbReference type="ARBA" id="ARBA00023125"/>
    </source>
</evidence>
<dbReference type="PROSITE" id="PS51504">
    <property type="entry name" value="H15"/>
    <property type="match status" value="1"/>
</dbReference>
<reference evidence="6" key="2">
    <citation type="submission" date="2025-09" db="UniProtKB">
        <authorList>
            <consortium name="Ensembl"/>
        </authorList>
    </citation>
    <scope>IDENTIFICATION</scope>
</reference>
<feature type="region of interest" description="Disordered" evidence="4">
    <location>
        <begin position="1"/>
        <end position="24"/>
    </location>
</feature>
<keyword evidence="3" id="KW-0539">Nucleus</keyword>
<evidence type="ECO:0000313" key="6">
    <source>
        <dbReference type="Ensembl" id="ENSSMRP00000008724.1"/>
    </source>
</evidence>
<dbReference type="GeneTree" id="ENSGT00940000170142"/>
<evidence type="ECO:0000313" key="7">
    <source>
        <dbReference type="Proteomes" id="UP000694421"/>
    </source>
</evidence>
<accession>A0A8D0BKW1</accession>
<dbReference type="InterPro" id="IPR005818">
    <property type="entry name" value="Histone_H1/H5_H15"/>
</dbReference>
<dbReference type="Pfam" id="PF00538">
    <property type="entry name" value="Linker_histone"/>
    <property type="match status" value="1"/>
</dbReference>
<protein>
    <recommendedName>
        <fullName evidence="5">H15 domain-containing protein</fullName>
    </recommendedName>
</protein>
<dbReference type="GO" id="GO:0000786">
    <property type="term" value="C:nucleosome"/>
    <property type="evidence" value="ECO:0007669"/>
    <property type="project" value="InterPro"/>
</dbReference>
<dbReference type="SMART" id="SM00526">
    <property type="entry name" value="H15"/>
    <property type="match status" value="1"/>
</dbReference>
<feature type="compositionally biased region" description="Low complexity" evidence="4">
    <location>
        <begin position="262"/>
        <end position="285"/>
    </location>
</feature>
<feature type="compositionally biased region" description="Low complexity" evidence="4">
    <location>
        <begin position="159"/>
        <end position="171"/>
    </location>
</feature>
<feature type="compositionally biased region" description="Basic and acidic residues" evidence="4">
    <location>
        <begin position="196"/>
        <end position="206"/>
    </location>
</feature>
<feature type="domain" description="H15" evidence="5">
    <location>
        <begin position="69"/>
        <end position="147"/>
    </location>
</feature>
<sequence>MSSEEALETCVQKQTEEGKASDTMNGRLQLSCLLKSEPSSSLTTGDATELQGEKDILAAREPELAAKTPRPPTLTMVVEAVKALNERKGSSAAALKHYILNRYPGVDPIRLKYTLKKALAKGLEEGYLARPQNSTAHGATGRFKVRGGAGWAPAGVGTGQPQVPSSSPSGTRDPPRERISPSLFLPLQNPGTAAAKPKETAEEKGGKAAKKPRAPKAPPGDPASAPKGAGKSHPGPKAALPEKEKGASAAAAPKAAKDAAKQKAGGEPPLAKGKPKAKGGPSKGTKGPKEGPPVQHLGRHSVGEEK</sequence>
<feature type="region of interest" description="Disordered" evidence="4">
    <location>
        <begin position="133"/>
        <end position="306"/>
    </location>
</feature>
<dbReference type="GO" id="GO:0005634">
    <property type="term" value="C:nucleus"/>
    <property type="evidence" value="ECO:0007669"/>
    <property type="project" value="UniProtKB-ARBA"/>
</dbReference>
<dbReference type="CDD" id="cd00073">
    <property type="entry name" value="H15"/>
    <property type="match status" value="1"/>
</dbReference>
<dbReference type="GO" id="GO:0006334">
    <property type="term" value="P:nucleosome assembly"/>
    <property type="evidence" value="ECO:0007669"/>
    <property type="project" value="InterPro"/>
</dbReference>
<evidence type="ECO:0000256" key="4">
    <source>
        <dbReference type="SAM" id="MobiDB-lite"/>
    </source>
</evidence>
<evidence type="ECO:0000256" key="3">
    <source>
        <dbReference type="ARBA" id="ARBA00023242"/>
    </source>
</evidence>
<dbReference type="SUPFAM" id="SSF46785">
    <property type="entry name" value="Winged helix' DNA-binding domain"/>
    <property type="match status" value="1"/>
</dbReference>
<dbReference type="Ensembl" id="ENSSMRT00000010179.1">
    <property type="protein sequence ID" value="ENSSMRP00000008724.1"/>
    <property type="gene ID" value="ENSSMRG00000006968.1"/>
</dbReference>
<dbReference type="InterPro" id="IPR036390">
    <property type="entry name" value="WH_DNA-bd_sf"/>
</dbReference>